<evidence type="ECO:0000256" key="5">
    <source>
        <dbReference type="ARBA" id="ARBA00022692"/>
    </source>
</evidence>
<reference evidence="10" key="1">
    <citation type="submission" date="2016-10" db="EMBL/GenBank/DDBJ databases">
        <authorList>
            <person name="Varghese N."/>
            <person name="Submissions S."/>
        </authorList>
    </citation>
    <scope>NUCLEOTIDE SEQUENCE [LARGE SCALE GENOMIC DNA]</scope>
    <source>
        <strain evidence="10">LMG 26383,CCUG 61248,R- 45681</strain>
    </source>
</reference>
<evidence type="ECO:0000256" key="4">
    <source>
        <dbReference type="ARBA" id="ARBA00022475"/>
    </source>
</evidence>
<comment type="subcellular location">
    <subcellularLocation>
        <location evidence="1 8">Cell membrane</location>
        <topology evidence="1 8">Multi-pass membrane protein</topology>
    </subcellularLocation>
</comment>
<evidence type="ECO:0000313" key="9">
    <source>
        <dbReference type="EMBL" id="SEM12245.1"/>
    </source>
</evidence>
<feature type="transmembrane region" description="Helical" evidence="8">
    <location>
        <begin position="131"/>
        <end position="156"/>
    </location>
</feature>
<keyword evidence="7 8" id="KW-0472">Membrane</keyword>
<dbReference type="PANTHER" id="PTHR30269">
    <property type="entry name" value="TRANSMEMBRANE PROTEIN YFCA"/>
    <property type="match status" value="1"/>
</dbReference>
<keyword evidence="4 8" id="KW-1003">Cell membrane</keyword>
<feature type="transmembrane region" description="Helical" evidence="8">
    <location>
        <begin position="75"/>
        <end position="93"/>
    </location>
</feature>
<comment type="similarity">
    <text evidence="2 8">Belongs to the 4-toluene sulfonate uptake permease (TSUP) (TC 2.A.102) family.</text>
</comment>
<dbReference type="GO" id="GO:0005886">
    <property type="term" value="C:plasma membrane"/>
    <property type="evidence" value="ECO:0007669"/>
    <property type="project" value="UniProtKB-SubCell"/>
</dbReference>
<keyword evidence="5 8" id="KW-0812">Transmembrane</keyword>
<dbReference type="EMBL" id="FOAN01000007">
    <property type="protein sequence ID" value="SEM12245.1"/>
    <property type="molecule type" value="Genomic_DNA"/>
</dbReference>
<dbReference type="Proteomes" id="UP000199664">
    <property type="component" value="Unassembled WGS sequence"/>
</dbReference>
<evidence type="ECO:0000256" key="3">
    <source>
        <dbReference type="ARBA" id="ARBA00022448"/>
    </source>
</evidence>
<feature type="transmembrane region" description="Helical" evidence="8">
    <location>
        <begin position="43"/>
        <end position="63"/>
    </location>
</feature>
<dbReference type="OrthoDB" id="8421744at2"/>
<feature type="transmembrane region" description="Helical" evidence="8">
    <location>
        <begin position="6"/>
        <end position="31"/>
    </location>
</feature>
<keyword evidence="10" id="KW-1185">Reference proteome</keyword>
<name>A0A1H7VTU1_9HYPH</name>
<dbReference type="RefSeq" id="WP_091839191.1">
    <property type="nucleotide sequence ID" value="NZ_FOAN01000007.1"/>
</dbReference>
<evidence type="ECO:0000256" key="8">
    <source>
        <dbReference type="RuleBase" id="RU363041"/>
    </source>
</evidence>
<keyword evidence="6 8" id="KW-1133">Transmembrane helix</keyword>
<proteinExistence type="inferred from homology"/>
<protein>
    <recommendedName>
        <fullName evidence="8">Probable membrane transporter protein</fullName>
    </recommendedName>
</protein>
<evidence type="ECO:0000256" key="6">
    <source>
        <dbReference type="ARBA" id="ARBA00022989"/>
    </source>
</evidence>
<evidence type="ECO:0000256" key="1">
    <source>
        <dbReference type="ARBA" id="ARBA00004651"/>
    </source>
</evidence>
<keyword evidence="3" id="KW-0813">Transport</keyword>
<feature type="transmembrane region" description="Helical" evidence="8">
    <location>
        <begin position="193"/>
        <end position="216"/>
    </location>
</feature>
<feature type="transmembrane region" description="Helical" evidence="8">
    <location>
        <begin position="228"/>
        <end position="248"/>
    </location>
</feature>
<dbReference type="InterPro" id="IPR002781">
    <property type="entry name" value="TM_pro_TauE-like"/>
</dbReference>
<dbReference type="Pfam" id="PF01925">
    <property type="entry name" value="TauE"/>
    <property type="match status" value="1"/>
</dbReference>
<dbReference type="STRING" id="1036779.SAMN04515666_107245"/>
<feature type="transmembrane region" description="Helical" evidence="8">
    <location>
        <begin position="168"/>
        <end position="187"/>
    </location>
</feature>
<sequence length="250" mass="25978">MDTSTIPSLVLGAALAGFVQGLSGFAFSLVAMSVWAWTIDPRLAAVMAVFGGLTGQTIAAVTVRRGFDFARLWPFLLGGIAGIPVGVLLLPLVEPDMFKAGLGILLAVWCPIMLFAPHLPPVRSGGSLADGAIGLIGGVMGGFGGFTGVLPTLWCSLRRMDKDAQRSIVQNFNLATLAATMLGYILAGNVTRGMWPAFAIVAPAMLIPSLLGAKLYIGISEQAFRRIVLSLLTVSGIALLASSLPRLLGG</sequence>
<feature type="transmembrane region" description="Helical" evidence="8">
    <location>
        <begin position="100"/>
        <end position="119"/>
    </location>
</feature>
<dbReference type="AlphaFoldDB" id="A0A1H7VTU1"/>
<evidence type="ECO:0000256" key="7">
    <source>
        <dbReference type="ARBA" id="ARBA00023136"/>
    </source>
</evidence>
<dbReference type="PANTHER" id="PTHR30269:SF37">
    <property type="entry name" value="MEMBRANE TRANSPORTER PROTEIN"/>
    <property type="match status" value="1"/>
</dbReference>
<accession>A0A1H7VTU1</accession>
<evidence type="ECO:0000256" key="2">
    <source>
        <dbReference type="ARBA" id="ARBA00009142"/>
    </source>
</evidence>
<evidence type="ECO:0000313" key="10">
    <source>
        <dbReference type="Proteomes" id="UP000199664"/>
    </source>
</evidence>
<gene>
    <name evidence="9" type="ORF">SAMN04515666_107245</name>
</gene>
<organism evidence="9 10">
    <name type="scientific">Bosea lupini</name>
    <dbReference type="NCBI Taxonomy" id="1036779"/>
    <lineage>
        <taxon>Bacteria</taxon>
        <taxon>Pseudomonadati</taxon>
        <taxon>Pseudomonadota</taxon>
        <taxon>Alphaproteobacteria</taxon>
        <taxon>Hyphomicrobiales</taxon>
        <taxon>Boseaceae</taxon>
        <taxon>Bosea</taxon>
    </lineage>
</organism>
<dbReference type="InterPro" id="IPR052017">
    <property type="entry name" value="TSUP"/>
</dbReference>